<organism evidence="1 2">
    <name type="scientific">Arthrobacter rhombi</name>
    <dbReference type="NCBI Taxonomy" id="71253"/>
    <lineage>
        <taxon>Bacteria</taxon>
        <taxon>Bacillati</taxon>
        <taxon>Actinomycetota</taxon>
        <taxon>Actinomycetes</taxon>
        <taxon>Micrococcales</taxon>
        <taxon>Micrococcaceae</taxon>
        <taxon>Arthrobacter</taxon>
    </lineage>
</organism>
<dbReference type="Proteomes" id="UP000195913">
    <property type="component" value="Unassembled WGS sequence"/>
</dbReference>
<evidence type="ECO:0008006" key="3">
    <source>
        <dbReference type="Google" id="ProtNLM"/>
    </source>
</evidence>
<dbReference type="Pfam" id="PF04978">
    <property type="entry name" value="MST"/>
    <property type="match status" value="1"/>
</dbReference>
<proteinExistence type="predicted"/>
<evidence type="ECO:0000313" key="2">
    <source>
        <dbReference type="Proteomes" id="UP000195913"/>
    </source>
</evidence>
<keyword evidence="2" id="KW-1185">Reference proteome</keyword>
<dbReference type="RefSeq" id="WP_086998362.1">
    <property type="nucleotide sequence ID" value="NZ_FUHW01000032.1"/>
</dbReference>
<dbReference type="SUPFAM" id="SSF109854">
    <property type="entry name" value="DinB/YfiT-like putative metalloenzymes"/>
    <property type="match status" value="1"/>
</dbReference>
<dbReference type="Gene3D" id="1.20.120.450">
    <property type="entry name" value="dinb family like domain"/>
    <property type="match status" value="1"/>
</dbReference>
<dbReference type="AlphaFoldDB" id="A0A1R4G9G1"/>
<dbReference type="InterPro" id="IPR007061">
    <property type="entry name" value="MST-like"/>
</dbReference>
<dbReference type="InterPro" id="IPR034660">
    <property type="entry name" value="DinB/YfiT-like"/>
</dbReference>
<sequence>MDPLPCSTAPERTDPPFDDNERRALEAWLEFHRATLLTKCVGLSAEQLGQRAVPPSTLSLRGLLRHLTEVERYWFADVFADRDPSDLYCTAENPDGDHHGFDPLAATASEEVRHEVSVLDEAITTSREIARAHESLDEVSVRRRDGEAVTLRWIFLHLIEEYARHNGHADLLRECLDGTTGE</sequence>
<gene>
    <name evidence="1" type="ORF">FM101_08680</name>
</gene>
<evidence type="ECO:0000313" key="1">
    <source>
        <dbReference type="EMBL" id="SJM64642.1"/>
    </source>
</evidence>
<reference evidence="1 2" key="1">
    <citation type="submission" date="2017-02" db="EMBL/GenBank/DDBJ databases">
        <authorList>
            <person name="Peterson S.W."/>
        </authorList>
    </citation>
    <scope>NUCLEOTIDE SEQUENCE [LARGE SCALE GENOMIC DNA]</scope>
    <source>
        <strain evidence="1 2">B Ar 00.02</strain>
    </source>
</reference>
<dbReference type="EMBL" id="FUHW01000032">
    <property type="protein sequence ID" value="SJM64642.1"/>
    <property type="molecule type" value="Genomic_DNA"/>
</dbReference>
<name>A0A1R4G9G1_9MICC</name>
<protein>
    <recommendedName>
        <fullName evidence="3">Mini-circle protein</fullName>
    </recommendedName>
</protein>
<accession>A0A1R4G9G1</accession>